<reference evidence="7 8" key="1">
    <citation type="submission" date="2016-07" db="EMBL/GenBank/DDBJ databases">
        <title>Pervasive Adenine N6-methylation of Active Genes in Fungi.</title>
        <authorList>
            <consortium name="DOE Joint Genome Institute"/>
            <person name="Mondo S.J."/>
            <person name="Dannebaum R.O."/>
            <person name="Kuo R.C."/>
            <person name="Labutti K."/>
            <person name="Haridas S."/>
            <person name="Kuo A."/>
            <person name="Salamov A."/>
            <person name="Ahrendt S.R."/>
            <person name="Lipzen A."/>
            <person name="Sullivan W."/>
            <person name="Andreopoulos W.B."/>
            <person name="Clum A."/>
            <person name="Lindquist E."/>
            <person name="Daum C."/>
            <person name="Ramamoorthy G.K."/>
            <person name="Gryganskyi A."/>
            <person name="Culley D."/>
            <person name="Magnuson J.K."/>
            <person name="James T.Y."/>
            <person name="O'Malley M.A."/>
            <person name="Stajich J.E."/>
            <person name="Spatafora J.W."/>
            <person name="Visel A."/>
            <person name="Grigoriev I.V."/>
        </authorList>
    </citation>
    <scope>NUCLEOTIDE SEQUENCE [LARGE SCALE GENOMIC DNA]</scope>
    <source>
        <strain evidence="7 8">NRRL 2496</strain>
    </source>
</reference>
<feature type="region of interest" description="Disordered" evidence="4">
    <location>
        <begin position="108"/>
        <end position="129"/>
    </location>
</feature>
<dbReference type="CDD" id="cd00082">
    <property type="entry name" value="HisKA"/>
    <property type="match status" value="1"/>
</dbReference>
<dbReference type="InParanoid" id="A0A1X2HP26"/>
<feature type="compositionally biased region" description="Low complexity" evidence="4">
    <location>
        <begin position="680"/>
        <end position="701"/>
    </location>
</feature>
<dbReference type="Pfam" id="PF00512">
    <property type="entry name" value="HisKA"/>
    <property type="match status" value="1"/>
</dbReference>
<keyword evidence="8" id="KW-1185">Reference proteome</keyword>
<dbReference type="OMA" id="HEDACQT"/>
<protein>
    <recommendedName>
        <fullName evidence="9">Histidine kinase-like ATPase</fullName>
    </recommendedName>
</protein>
<evidence type="ECO:0000313" key="7">
    <source>
        <dbReference type="EMBL" id="ORZ01134.1"/>
    </source>
</evidence>
<evidence type="ECO:0000259" key="5">
    <source>
        <dbReference type="PROSITE" id="PS50109"/>
    </source>
</evidence>
<dbReference type="AlphaFoldDB" id="A0A1X2HP26"/>
<evidence type="ECO:0000256" key="1">
    <source>
        <dbReference type="ARBA" id="ARBA00022553"/>
    </source>
</evidence>
<feature type="compositionally biased region" description="Low complexity" evidence="4">
    <location>
        <begin position="602"/>
        <end position="614"/>
    </location>
</feature>
<feature type="domain" description="Histidine kinase" evidence="5">
    <location>
        <begin position="270"/>
        <end position="585"/>
    </location>
</feature>
<dbReference type="SUPFAM" id="SSF52172">
    <property type="entry name" value="CheY-like"/>
    <property type="match status" value="1"/>
</dbReference>
<feature type="domain" description="Response regulatory" evidence="6">
    <location>
        <begin position="756"/>
        <end position="892"/>
    </location>
</feature>
<feature type="compositionally biased region" description="Basic and acidic residues" evidence="4">
    <location>
        <begin position="115"/>
        <end position="129"/>
    </location>
</feature>
<dbReference type="InterPro" id="IPR036097">
    <property type="entry name" value="HisK_dim/P_sf"/>
</dbReference>
<dbReference type="EMBL" id="MCGN01000002">
    <property type="protein sequence ID" value="ORZ01134.1"/>
    <property type="molecule type" value="Genomic_DNA"/>
</dbReference>
<evidence type="ECO:0000256" key="4">
    <source>
        <dbReference type="SAM" id="MobiDB-lite"/>
    </source>
</evidence>
<dbReference type="PROSITE" id="PS50110">
    <property type="entry name" value="RESPONSE_REGULATORY"/>
    <property type="match status" value="1"/>
</dbReference>
<dbReference type="PANTHER" id="PTHR45339">
    <property type="entry name" value="HYBRID SIGNAL TRANSDUCTION HISTIDINE KINASE J"/>
    <property type="match status" value="1"/>
</dbReference>
<keyword evidence="2" id="KW-0902">Two-component regulatory system</keyword>
<dbReference type="SMART" id="SM00448">
    <property type="entry name" value="REC"/>
    <property type="match status" value="1"/>
</dbReference>
<dbReference type="SMART" id="SM00388">
    <property type="entry name" value="HisKA"/>
    <property type="match status" value="1"/>
</dbReference>
<evidence type="ECO:0000256" key="2">
    <source>
        <dbReference type="ARBA" id="ARBA00023012"/>
    </source>
</evidence>
<dbReference type="CDD" id="cd16922">
    <property type="entry name" value="HATPase_EvgS-ArcB-TorS-like"/>
    <property type="match status" value="1"/>
</dbReference>
<feature type="modified residue" description="4-aspartylphosphate" evidence="3">
    <location>
        <position position="806"/>
    </location>
</feature>
<comment type="caution">
    <text evidence="7">The sequence shown here is derived from an EMBL/GenBank/DDBJ whole genome shotgun (WGS) entry which is preliminary data.</text>
</comment>
<feature type="compositionally biased region" description="Polar residues" evidence="4">
    <location>
        <begin position="917"/>
        <end position="926"/>
    </location>
</feature>
<dbReference type="Pfam" id="PF00072">
    <property type="entry name" value="Response_reg"/>
    <property type="match status" value="1"/>
</dbReference>
<feature type="compositionally biased region" description="Polar residues" evidence="4">
    <location>
        <begin position="630"/>
        <end position="639"/>
    </location>
</feature>
<evidence type="ECO:0000313" key="8">
    <source>
        <dbReference type="Proteomes" id="UP000242180"/>
    </source>
</evidence>
<gene>
    <name evidence="7" type="ORF">BCR43DRAFT_453468</name>
</gene>
<feature type="compositionally biased region" description="Low complexity" evidence="4">
    <location>
        <begin position="644"/>
        <end position="669"/>
    </location>
</feature>
<dbReference type="Gene3D" id="1.10.287.130">
    <property type="match status" value="1"/>
</dbReference>
<dbReference type="Proteomes" id="UP000242180">
    <property type="component" value="Unassembled WGS sequence"/>
</dbReference>
<dbReference type="PANTHER" id="PTHR45339:SF1">
    <property type="entry name" value="HYBRID SIGNAL TRANSDUCTION HISTIDINE KINASE J"/>
    <property type="match status" value="1"/>
</dbReference>
<dbReference type="STRING" id="13706.A0A1X2HP26"/>
<dbReference type="Gene3D" id="3.30.565.10">
    <property type="entry name" value="Histidine kinase-like ATPase, C-terminal domain"/>
    <property type="match status" value="1"/>
</dbReference>
<name>A0A1X2HP26_SYNRA</name>
<dbReference type="OrthoDB" id="10266508at2759"/>
<dbReference type="GO" id="GO:0000155">
    <property type="term" value="F:phosphorelay sensor kinase activity"/>
    <property type="evidence" value="ECO:0007669"/>
    <property type="project" value="InterPro"/>
</dbReference>
<organism evidence="7 8">
    <name type="scientific">Syncephalastrum racemosum</name>
    <name type="common">Filamentous fungus</name>
    <dbReference type="NCBI Taxonomy" id="13706"/>
    <lineage>
        <taxon>Eukaryota</taxon>
        <taxon>Fungi</taxon>
        <taxon>Fungi incertae sedis</taxon>
        <taxon>Mucoromycota</taxon>
        <taxon>Mucoromycotina</taxon>
        <taxon>Mucoromycetes</taxon>
        <taxon>Mucorales</taxon>
        <taxon>Syncephalastraceae</taxon>
        <taxon>Syncephalastrum</taxon>
    </lineage>
</organism>
<dbReference type="InterPro" id="IPR011006">
    <property type="entry name" value="CheY-like_superfamily"/>
</dbReference>
<dbReference type="Gene3D" id="3.40.50.2300">
    <property type="match status" value="1"/>
</dbReference>
<dbReference type="SMART" id="SM00387">
    <property type="entry name" value="HATPase_c"/>
    <property type="match status" value="1"/>
</dbReference>
<sequence length="926" mass="102877">MSIPTTPIPPSDACTHNNNTHNTITTATATATANTNTIPLSPLQCIYTNSFQFVGTDYLDHVVQELAQLTQARTVLIQQLVPFKDYADHLELAENKLPLHLITSHDETSPTTFLQRRETTPSSDDKADHADDDTLLVVRASSAEPGFFKCFQKNTAVTVSHVPNTPFAKTLTSHTCHIETNTTQEIYPPLQSYVGVRLTTQDPSDVLGVLCILDDKPMQNDRLELALHLLQGTGLRTSRELERVREDERLMTAKNAAKMDAENKIKFLADMSHEIRTPMNAVIALTDLLLQERGSLNLEQIEHLEVIQTSGHHLLTVINDILDISKINHDPKFKLENRRFSLRKCIKDALNMARHQASMTQQNKAVYVYECPSDVDDRMPLAQIVKQLDSRLPIRSAKGKTVLPLLWKIDADVPDFLMGDTMRLTQIVLNLCSNAVKFTKHGGIRIRIRRYVPTPALTAEQQKEQTTFKQRYDAKIETMWTRAMRKGDPNARPGVDDDGDEDMQSEKAILEISVTDTGIGIPADRLPKLFKSFSQIDISTARRYGGTGLGLAISSTLVNHMGGGLWVESEEGKGSRFALTLPMTVAPDEPGANFLASPPSPSSTFSDGSGSMASVLSDGLDELLPPPPTNQNLRPSNRLSIKFQRQAQPQSLSQSPPQQQQQQQGQSWPTFSTAADESNESNPPSSTNTTTTTTTSTQTTSAAHIPMDNHQLDPIKRPLPSDNTSSSTLHPPRGGRKPSFNRKSNEENIAMLYPIKIMLAEDNVLNQKIAISILKRLGYQDVAIANNGLEVLELMRKAKFDLIFMDLYMPEMDGLEATRTIVAERQQQPETPASTNNGKVRPLLNATDVYIIALTASASRQDRQICIDAGMNDFISKPFTMMEMKASLKSCASKRKKRRMQQRYPDDPMTGIEACSKPTSTTDERQ</sequence>
<dbReference type="SUPFAM" id="SSF47384">
    <property type="entry name" value="Homodimeric domain of signal transducing histidine kinase"/>
    <property type="match status" value="1"/>
</dbReference>
<dbReference type="PROSITE" id="PS50109">
    <property type="entry name" value="HIS_KIN"/>
    <property type="match status" value="1"/>
</dbReference>
<feature type="region of interest" description="Disordered" evidence="4">
    <location>
        <begin position="892"/>
        <end position="926"/>
    </location>
</feature>
<dbReference type="Pfam" id="PF02518">
    <property type="entry name" value="HATPase_c"/>
    <property type="match status" value="1"/>
</dbReference>
<dbReference type="InterPro" id="IPR004358">
    <property type="entry name" value="Sig_transdc_His_kin-like_C"/>
</dbReference>
<dbReference type="InterPro" id="IPR005467">
    <property type="entry name" value="His_kinase_dom"/>
</dbReference>
<evidence type="ECO:0000259" key="6">
    <source>
        <dbReference type="PROSITE" id="PS50110"/>
    </source>
</evidence>
<proteinExistence type="predicted"/>
<dbReference type="InterPro" id="IPR003661">
    <property type="entry name" value="HisK_dim/P_dom"/>
</dbReference>
<feature type="region of interest" description="Disordered" evidence="4">
    <location>
        <begin position="590"/>
        <end position="743"/>
    </location>
</feature>
<feature type="compositionally biased region" description="Basic residues" evidence="4">
    <location>
        <begin position="892"/>
        <end position="901"/>
    </location>
</feature>
<keyword evidence="1 3" id="KW-0597">Phosphoprotein</keyword>
<dbReference type="CDD" id="cd17546">
    <property type="entry name" value="REC_hyHK_CKI1_RcsC-like"/>
    <property type="match status" value="1"/>
</dbReference>
<evidence type="ECO:0008006" key="9">
    <source>
        <dbReference type="Google" id="ProtNLM"/>
    </source>
</evidence>
<dbReference type="InterPro" id="IPR001789">
    <property type="entry name" value="Sig_transdc_resp-reg_receiver"/>
</dbReference>
<accession>A0A1X2HP26</accession>
<dbReference type="SUPFAM" id="SSF55874">
    <property type="entry name" value="ATPase domain of HSP90 chaperone/DNA topoisomerase II/histidine kinase"/>
    <property type="match status" value="1"/>
</dbReference>
<dbReference type="InterPro" id="IPR003594">
    <property type="entry name" value="HATPase_dom"/>
</dbReference>
<dbReference type="InterPro" id="IPR036890">
    <property type="entry name" value="HATPase_C_sf"/>
</dbReference>
<evidence type="ECO:0000256" key="3">
    <source>
        <dbReference type="PROSITE-ProRule" id="PRU00169"/>
    </source>
</evidence>
<dbReference type="PRINTS" id="PR00344">
    <property type="entry name" value="BCTRLSENSOR"/>
</dbReference>